<keyword evidence="3" id="KW-1185">Reference proteome</keyword>
<gene>
    <name evidence="2" type="ORF">TRIATDRAFT_317091</name>
</gene>
<feature type="compositionally biased region" description="Polar residues" evidence="1">
    <location>
        <begin position="145"/>
        <end position="157"/>
    </location>
</feature>
<proteinExistence type="predicted"/>
<dbReference type="STRING" id="452589.G9NPZ9"/>
<feature type="compositionally biased region" description="Basic and acidic residues" evidence="1">
    <location>
        <begin position="103"/>
        <end position="112"/>
    </location>
</feature>
<dbReference type="OMA" id="AHWYEAQ"/>
<name>G9NPZ9_HYPAI</name>
<dbReference type="eggNOG" id="ENOG502SS7G">
    <property type="taxonomic scope" value="Eukaryota"/>
</dbReference>
<feature type="compositionally biased region" description="Low complexity" evidence="1">
    <location>
        <begin position="186"/>
        <end position="205"/>
    </location>
</feature>
<protein>
    <submittedName>
        <fullName evidence="2">Uncharacterized protein</fullName>
    </submittedName>
</protein>
<accession>G9NPZ9</accession>
<dbReference type="EMBL" id="ABDG02000021">
    <property type="protein sequence ID" value="EHK47151.1"/>
    <property type="molecule type" value="Genomic_DNA"/>
</dbReference>
<dbReference type="KEGG" id="tatv:25783239"/>
<dbReference type="AlphaFoldDB" id="G9NPZ9"/>
<feature type="region of interest" description="Disordered" evidence="1">
    <location>
        <begin position="103"/>
        <end position="273"/>
    </location>
</feature>
<evidence type="ECO:0000313" key="2">
    <source>
        <dbReference type="EMBL" id="EHK47151.1"/>
    </source>
</evidence>
<dbReference type="GeneID" id="25783239"/>
<reference evidence="2 3" key="1">
    <citation type="journal article" date="2011" name="Genome Biol.">
        <title>Comparative genome sequence analysis underscores mycoparasitism as the ancestral life style of Trichoderma.</title>
        <authorList>
            <person name="Kubicek C.P."/>
            <person name="Herrera-Estrella A."/>
            <person name="Seidl-Seiboth V."/>
            <person name="Martinez D.A."/>
            <person name="Druzhinina I.S."/>
            <person name="Thon M."/>
            <person name="Zeilinger S."/>
            <person name="Casas-Flores S."/>
            <person name="Horwitz B.A."/>
            <person name="Mukherjee P.K."/>
            <person name="Mukherjee M."/>
            <person name="Kredics L."/>
            <person name="Alcaraz L.D."/>
            <person name="Aerts A."/>
            <person name="Antal Z."/>
            <person name="Atanasova L."/>
            <person name="Cervantes-Badillo M.G."/>
            <person name="Challacombe J."/>
            <person name="Chertkov O."/>
            <person name="McCluskey K."/>
            <person name="Coulpier F."/>
            <person name="Deshpande N."/>
            <person name="von Doehren H."/>
            <person name="Ebbole D.J."/>
            <person name="Esquivel-Naranjo E.U."/>
            <person name="Fekete E."/>
            <person name="Flipphi M."/>
            <person name="Glaser F."/>
            <person name="Gomez-Rodriguez E.Y."/>
            <person name="Gruber S."/>
            <person name="Han C."/>
            <person name="Henrissat B."/>
            <person name="Hermosa R."/>
            <person name="Hernandez-Onate M."/>
            <person name="Karaffa L."/>
            <person name="Kosti I."/>
            <person name="Le Crom S."/>
            <person name="Lindquist E."/>
            <person name="Lucas S."/>
            <person name="Luebeck M."/>
            <person name="Luebeck P.S."/>
            <person name="Margeot A."/>
            <person name="Metz B."/>
            <person name="Misra M."/>
            <person name="Nevalainen H."/>
            <person name="Omann M."/>
            <person name="Packer N."/>
            <person name="Perrone G."/>
            <person name="Uresti-Rivera E.E."/>
            <person name="Salamov A."/>
            <person name="Schmoll M."/>
            <person name="Seiboth B."/>
            <person name="Shapiro H."/>
            <person name="Sukno S."/>
            <person name="Tamayo-Ramos J.A."/>
            <person name="Tisch D."/>
            <person name="Wiest A."/>
            <person name="Wilkinson H.H."/>
            <person name="Zhang M."/>
            <person name="Coutinho P.M."/>
            <person name="Kenerley C.M."/>
            <person name="Monte E."/>
            <person name="Baker S.E."/>
            <person name="Grigoriev I.V."/>
        </authorList>
    </citation>
    <scope>NUCLEOTIDE SEQUENCE [LARGE SCALE GENOMIC DNA]</scope>
    <source>
        <strain evidence="3">ATCC 20476 / IMI 206040</strain>
    </source>
</reference>
<comment type="caution">
    <text evidence="2">The sequence shown here is derived from an EMBL/GenBank/DDBJ whole genome shotgun (WGS) entry which is preliminary data.</text>
</comment>
<dbReference type="OrthoDB" id="4121058at2759"/>
<evidence type="ECO:0000256" key="1">
    <source>
        <dbReference type="SAM" id="MobiDB-lite"/>
    </source>
</evidence>
<dbReference type="HOGENOM" id="CLU_048145_0_0_1"/>
<dbReference type="RefSeq" id="XP_013945352.1">
    <property type="nucleotide sequence ID" value="XM_014089877.1"/>
</dbReference>
<organism evidence="2 3">
    <name type="scientific">Hypocrea atroviridis (strain ATCC 20476 / IMI 206040)</name>
    <name type="common">Trichoderma atroviride</name>
    <dbReference type="NCBI Taxonomy" id="452589"/>
    <lineage>
        <taxon>Eukaryota</taxon>
        <taxon>Fungi</taxon>
        <taxon>Dikarya</taxon>
        <taxon>Ascomycota</taxon>
        <taxon>Pezizomycotina</taxon>
        <taxon>Sordariomycetes</taxon>
        <taxon>Hypocreomycetidae</taxon>
        <taxon>Hypocreales</taxon>
        <taxon>Hypocreaceae</taxon>
        <taxon>Trichoderma</taxon>
    </lineage>
</organism>
<dbReference type="Proteomes" id="UP000005426">
    <property type="component" value="Unassembled WGS sequence"/>
</dbReference>
<sequence>MSQTTALASEGKFAYGNGVFFAEASNRSQHRRASKEELVAHFASGSDKDHTAHWFEAQLIHHGLQPSKVKSVARMRLFDAVRQGTLSVPLPITDLEKKLKKEWTKREREEKKKATKGLEAVAASQAGPSRKATTGKRKADVIVNITINTNSPGSVAPTTAKRAKTSEPSEKGPAPARQYATKQTARRGSSSRAASRQEPASRAAPAPAPAPVPRVRQTARRSRPFTPQGRIQSSYQGGGYNDYADPFDEPPPPYEDSYDEDSQEDRHRPVQRASLATLGLLNGRYDIDSRSVDEEWPQYASGLSLVLTLAGSSLWGRFDLGIIEGVLYFEDRPRKSSLDAVQFSWRGREAEGPISSDDRRNKGWIKFLGGGRIEGWIDHLDIYFEGDRMPGQGTRSEVEARSMQYEWNGYTEDEYERENGGRWG</sequence>
<evidence type="ECO:0000313" key="3">
    <source>
        <dbReference type="Proteomes" id="UP000005426"/>
    </source>
</evidence>